<comment type="caution">
    <text evidence="2">The sequence shown here is derived from an EMBL/GenBank/DDBJ whole genome shotgun (WGS) entry which is preliminary data.</text>
</comment>
<feature type="region of interest" description="Disordered" evidence="1">
    <location>
        <begin position="1"/>
        <end position="70"/>
    </location>
</feature>
<sequence length="70" mass="8085">MGGRQDKRQEHGKDREEKQRLQGPSQDPVHPGTGREPVRGKSPEELKPRREDDPAREREQDDGETRDAEL</sequence>
<gene>
    <name evidence="2" type="ORF">Sxan_25010</name>
</gene>
<feature type="compositionally biased region" description="Basic and acidic residues" evidence="1">
    <location>
        <begin position="36"/>
        <end position="70"/>
    </location>
</feature>
<protein>
    <submittedName>
        <fullName evidence="2">Uncharacterized protein</fullName>
    </submittedName>
</protein>
<reference evidence="2" key="1">
    <citation type="submission" date="2020-09" db="EMBL/GenBank/DDBJ databases">
        <title>Whole genome shotgun sequence of Streptomyces xanthophaeus NBRC 12829.</title>
        <authorList>
            <person name="Komaki H."/>
            <person name="Tamura T."/>
        </authorList>
    </citation>
    <scope>NUCLEOTIDE SEQUENCE</scope>
    <source>
        <strain evidence="2">NBRC 12829</strain>
    </source>
</reference>
<proteinExistence type="predicted"/>
<organism evidence="2 3">
    <name type="scientific">Streptomyces xanthophaeus</name>
    <dbReference type="NCBI Taxonomy" id="67385"/>
    <lineage>
        <taxon>Bacteria</taxon>
        <taxon>Bacillati</taxon>
        <taxon>Actinomycetota</taxon>
        <taxon>Actinomycetes</taxon>
        <taxon>Kitasatosporales</taxon>
        <taxon>Streptomycetaceae</taxon>
        <taxon>Streptomyces</taxon>
    </lineage>
</organism>
<evidence type="ECO:0000313" key="2">
    <source>
        <dbReference type="EMBL" id="GHI85137.1"/>
    </source>
</evidence>
<keyword evidence="3" id="KW-1185">Reference proteome</keyword>
<dbReference type="OrthoDB" id="4328046at2"/>
<name>A0A919GUW8_9ACTN</name>
<dbReference type="EMBL" id="BNEE01000006">
    <property type="protein sequence ID" value="GHI85137.1"/>
    <property type="molecule type" value="Genomic_DNA"/>
</dbReference>
<feature type="compositionally biased region" description="Basic and acidic residues" evidence="1">
    <location>
        <begin position="1"/>
        <end position="20"/>
    </location>
</feature>
<evidence type="ECO:0000256" key="1">
    <source>
        <dbReference type="SAM" id="MobiDB-lite"/>
    </source>
</evidence>
<dbReference type="AlphaFoldDB" id="A0A919GUW8"/>
<evidence type="ECO:0000313" key="3">
    <source>
        <dbReference type="Proteomes" id="UP000600026"/>
    </source>
</evidence>
<dbReference type="RefSeq" id="WP_037893005.1">
    <property type="nucleotide sequence ID" value="NZ_BNEE01000006.1"/>
</dbReference>
<accession>A0A919GUW8</accession>
<dbReference type="Proteomes" id="UP000600026">
    <property type="component" value="Unassembled WGS sequence"/>
</dbReference>